<feature type="transmembrane region" description="Helical" evidence="26">
    <location>
        <begin position="454"/>
        <end position="473"/>
    </location>
</feature>
<evidence type="ECO:0000256" key="14">
    <source>
        <dbReference type="ARBA" id="ARBA00023329"/>
    </source>
</evidence>
<dbReference type="GO" id="GO:0015293">
    <property type="term" value="F:symporter activity"/>
    <property type="evidence" value="ECO:0007669"/>
    <property type="project" value="UniProtKB-KW"/>
</dbReference>
<evidence type="ECO:0000256" key="6">
    <source>
        <dbReference type="ARBA" id="ARBA00022475"/>
    </source>
</evidence>
<feature type="transmembrane region" description="Helical" evidence="26">
    <location>
        <begin position="162"/>
        <end position="183"/>
    </location>
</feature>
<dbReference type="InterPro" id="IPR050382">
    <property type="entry name" value="MFS_Na/Anion_cotransporter"/>
</dbReference>
<evidence type="ECO:0000256" key="25">
    <source>
        <dbReference type="ARBA" id="ARBA00081925"/>
    </source>
</evidence>
<dbReference type="SUPFAM" id="SSF103473">
    <property type="entry name" value="MFS general substrate transporter"/>
    <property type="match status" value="1"/>
</dbReference>
<dbReference type="PANTHER" id="PTHR11662">
    <property type="entry name" value="SOLUTE CARRIER FAMILY 17"/>
    <property type="match status" value="1"/>
</dbReference>
<feature type="transmembrane region" description="Helical" evidence="26">
    <location>
        <begin position="288"/>
        <end position="306"/>
    </location>
</feature>
<feature type="transmembrane region" description="Helical" evidence="26">
    <location>
        <begin position="135"/>
        <end position="156"/>
    </location>
</feature>
<evidence type="ECO:0000256" key="7">
    <source>
        <dbReference type="ARBA" id="ARBA00022692"/>
    </source>
</evidence>
<comment type="caution">
    <text evidence="28">The sequence shown here is derived from an EMBL/GenBank/DDBJ whole genome shotgun (WGS) entry which is preliminary data.</text>
</comment>
<evidence type="ECO:0000256" key="17">
    <source>
        <dbReference type="ARBA" id="ARBA00050625"/>
    </source>
</evidence>
<evidence type="ECO:0000256" key="24">
    <source>
        <dbReference type="ARBA" id="ARBA00081195"/>
    </source>
</evidence>
<evidence type="ECO:0000256" key="15">
    <source>
        <dbReference type="ARBA" id="ARBA00050101"/>
    </source>
</evidence>
<comment type="function">
    <text evidence="21">Receptor for CM101, a polysaccharide produced by group B Streptococcus with antipathoangiogenic properties.</text>
</comment>
<evidence type="ECO:0000256" key="20">
    <source>
        <dbReference type="ARBA" id="ARBA00051612"/>
    </source>
</evidence>
<feature type="transmembrane region" description="Helical" evidence="26">
    <location>
        <begin position="108"/>
        <end position="128"/>
    </location>
</feature>
<keyword evidence="6" id="KW-1003">Cell membrane</keyword>
<evidence type="ECO:0000256" key="3">
    <source>
        <dbReference type="ARBA" id="ARBA00004638"/>
    </source>
</evidence>
<evidence type="ECO:0000256" key="8">
    <source>
        <dbReference type="ARBA" id="ARBA00022847"/>
    </source>
</evidence>
<dbReference type="EMBL" id="JBBCAQ010000010">
    <property type="protein sequence ID" value="KAK7600816.1"/>
    <property type="molecule type" value="Genomic_DNA"/>
</dbReference>
<feature type="transmembrane region" description="Helical" evidence="26">
    <location>
        <begin position="418"/>
        <end position="442"/>
    </location>
</feature>
<feature type="transmembrane region" description="Helical" evidence="26">
    <location>
        <begin position="326"/>
        <end position="346"/>
    </location>
</feature>
<dbReference type="AlphaFoldDB" id="A0AAN9Y6E6"/>
<comment type="catalytic activity">
    <reaction evidence="18">
        <text>N-acetyl-L-aspartyl-L-glutamate(out) = N-acetyl-L-aspartyl-L-glutamate(in)</text>
        <dbReference type="Rhea" id="RHEA:72599"/>
        <dbReference type="ChEBI" id="CHEBI:76931"/>
    </reaction>
    <physiologicalReaction direction="left-to-right" evidence="18">
        <dbReference type="Rhea" id="RHEA:72600"/>
    </physiologicalReaction>
</comment>
<keyword evidence="10" id="KW-0770">Synapse</keyword>
<evidence type="ECO:0000256" key="2">
    <source>
        <dbReference type="ARBA" id="ARBA00004554"/>
    </source>
</evidence>
<evidence type="ECO:0000256" key="13">
    <source>
        <dbReference type="ARBA" id="ARBA00023228"/>
    </source>
</evidence>
<keyword evidence="14" id="KW-0968">Cytoplasmic vesicle</keyword>
<evidence type="ECO:0000256" key="1">
    <source>
        <dbReference type="ARBA" id="ARBA00004432"/>
    </source>
</evidence>
<evidence type="ECO:0000256" key="9">
    <source>
        <dbReference type="ARBA" id="ARBA00022989"/>
    </source>
</evidence>
<dbReference type="PROSITE" id="PS50850">
    <property type="entry name" value="MFS"/>
    <property type="match status" value="1"/>
</dbReference>
<evidence type="ECO:0000256" key="23">
    <source>
        <dbReference type="ARBA" id="ARBA00080244"/>
    </source>
</evidence>
<comment type="subcellular location">
    <subcellularLocation>
        <location evidence="2">Basolateral cell membrane</location>
        <topology evidence="2">Multi-pass membrane protein</topology>
    </subcellularLocation>
    <subcellularLocation>
        <location evidence="3">Cytoplasmic vesicle</location>
        <location evidence="3">Secretory vesicle membrane</location>
        <topology evidence="3">Multi-pass membrane protein</topology>
    </subcellularLocation>
    <subcellularLocation>
        <location evidence="1">Cytoplasmic vesicle</location>
        <location evidence="1">Secretory vesicle</location>
        <location evidence="1">Synaptic vesicle membrane</location>
    </subcellularLocation>
    <subcellularLocation>
        <location evidence="4">Lysosome membrane</location>
    </subcellularLocation>
</comment>
<evidence type="ECO:0000256" key="21">
    <source>
        <dbReference type="ARBA" id="ARBA00056891"/>
    </source>
</evidence>
<keyword evidence="8" id="KW-0769">Symport</keyword>
<feature type="transmembrane region" description="Helical" evidence="26">
    <location>
        <begin position="47"/>
        <end position="66"/>
    </location>
</feature>
<dbReference type="GO" id="GO:0006820">
    <property type="term" value="P:monoatomic anion transport"/>
    <property type="evidence" value="ECO:0007669"/>
    <property type="project" value="TreeGrafter"/>
</dbReference>
<keyword evidence="11 26" id="KW-0472">Membrane</keyword>
<accession>A0AAN9Y6E6</accession>
<evidence type="ECO:0000256" key="5">
    <source>
        <dbReference type="ARBA" id="ARBA00022448"/>
    </source>
</evidence>
<comment type="catalytic activity">
    <reaction evidence="20">
        <text>D-glucuronate(out) + H(+)(out) = D-glucuronate(in) + H(+)(in)</text>
        <dbReference type="Rhea" id="RHEA:72591"/>
        <dbReference type="ChEBI" id="CHEBI:15378"/>
        <dbReference type="ChEBI" id="CHEBI:58720"/>
    </reaction>
    <physiologicalReaction direction="left-to-right" evidence="20">
        <dbReference type="Rhea" id="RHEA:72592"/>
    </physiologicalReaction>
</comment>
<evidence type="ECO:0000313" key="28">
    <source>
        <dbReference type="EMBL" id="KAK7600816.1"/>
    </source>
</evidence>
<dbReference type="InterPro" id="IPR020846">
    <property type="entry name" value="MFS_dom"/>
</dbReference>
<comment type="catalytic activity">
    <reaction evidence="16">
        <text>L-aspartate(out) = L-aspartate(in)</text>
        <dbReference type="Rhea" id="RHEA:66332"/>
        <dbReference type="ChEBI" id="CHEBI:29991"/>
    </reaction>
    <physiologicalReaction direction="left-to-right" evidence="16">
        <dbReference type="Rhea" id="RHEA:66333"/>
    </physiologicalReaction>
</comment>
<evidence type="ECO:0000256" key="22">
    <source>
        <dbReference type="ARBA" id="ARBA00069713"/>
    </source>
</evidence>
<evidence type="ECO:0000259" key="27">
    <source>
        <dbReference type="PROSITE" id="PS50850"/>
    </source>
</evidence>
<comment type="catalytic activity">
    <reaction evidence="19">
        <text>L-glutamate(out) = L-glutamate(in)</text>
        <dbReference type="Rhea" id="RHEA:66336"/>
        <dbReference type="ChEBI" id="CHEBI:29985"/>
    </reaction>
    <physiologicalReaction direction="left-to-right" evidence="19">
        <dbReference type="Rhea" id="RHEA:66337"/>
    </physiologicalReaction>
</comment>
<evidence type="ECO:0000313" key="29">
    <source>
        <dbReference type="Proteomes" id="UP001367676"/>
    </source>
</evidence>
<keyword evidence="9 26" id="KW-1133">Transmembrane helix</keyword>
<keyword evidence="5" id="KW-0813">Transport</keyword>
<feature type="domain" description="Major facilitator superfamily (MFS) profile" evidence="27">
    <location>
        <begin position="52"/>
        <end position="478"/>
    </location>
</feature>
<reference evidence="28 29" key="1">
    <citation type="submission" date="2024-03" db="EMBL/GenBank/DDBJ databases">
        <title>Adaptation during the transition from Ophiocordyceps entomopathogen to insect associate is accompanied by gene loss and intensified selection.</title>
        <authorList>
            <person name="Ward C.M."/>
            <person name="Onetto C.A."/>
            <person name="Borneman A.R."/>
        </authorList>
    </citation>
    <scope>NUCLEOTIDE SEQUENCE [LARGE SCALE GENOMIC DNA]</scope>
    <source>
        <strain evidence="28">AWRI1</strain>
        <tissue evidence="28">Single Adult Female</tissue>
    </source>
</reference>
<feature type="transmembrane region" description="Helical" evidence="26">
    <location>
        <begin position="226"/>
        <end position="245"/>
    </location>
</feature>
<dbReference type="InterPro" id="IPR036259">
    <property type="entry name" value="MFS_trans_sf"/>
</dbReference>
<keyword evidence="7 26" id="KW-0812">Transmembrane</keyword>
<dbReference type="GO" id="GO:0046942">
    <property type="term" value="P:carboxylic acid transport"/>
    <property type="evidence" value="ECO:0007669"/>
    <property type="project" value="UniProtKB-ARBA"/>
</dbReference>
<dbReference type="Pfam" id="PF07690">
    <property type="entry name" value="MFS_1"/>
    <property type="match status" value="1"/>
</dbReference>
<evidence type="ECO:0000256" key="19">
    <source>
        <dbReference type="ARBA" id="ARBA00051447"/>
    </source>
</evidence>
<comment type="catalytic activity">
    <reaction evidence="15">
        <text>2 nitrate(out) + H(+)(out) = 2 nitrate(in) + H(+)(in)</text>
        <dbReference type="Rhea" id="RHEA:71539"/>
        <dbReference type="ChEBI" id="CHEBI:15378"/>
        <dbReference type="ChEBI" id="CHEBI:17632"/>
    </reaction>
    <physiologicalReaction direction="left-to-right" evidence="15">
        <dbReference type="Rhea" id="RHEA:71540"/>
    </physiologicalReaction>
</comment>
<dbReference type="FunFam" id="1.20.1250.20:FF:000067">
    <property type="entry name" value="sialin isoform X2"/>
    <property type="match status" value="1"/>
</dbReference>
<evidence type="ECO:0000256" key="10">
    <source>
        <dbReference type="ARBA" id="ARBA00023018"/>
    </source>
</evidence>
<dbReference type="GO" id="GO:0030672">
    <property type="term" value="C:synaptic vesicle membrane"/>
    <property type="evidence" value="ECO:0007669"/>
    <property type="project" value="UniProtKB-SubCell"/>
</dbReference>
<evidence type="ECO:0000256" key="11">
    <source>
        <dbReference type="ARBA" id="ARBA00023136"/>
    </source>
</evidence>
<evidence type="ECO:0000256" key="16">
    <source>
        <dbReference type="ARBA" id="ARBA00050554"/>
    </source>
</evidence>
<protein>
    <recommendedName>
        <fullName evidence="22">Sialin</fullName>
    </recommendedName>
    <alternativeName>
        <fullName evidence="25">H(+)/nitrate cotransporter</fullName>
    </alternativeName>
    <alternativeName>
        <fullName evidence="23">H(+)/sialic acid cotransporter</fullName>
    </alternativeName>
    <alternativeName>
        <fullName evidence="24">Vesicular excitatory amino acid transporter</fullName>
    </alternativeName>
</protein>
<dbReference type="Gene3D" id="1.20.1250.20">
    <property type="entry name" value="MFS general substrate transporter like domains"/>
    <property type="match status" value="2"/>
</dbReference>
<dbReference type="PANTHER" id="PTHR11662:SF455">
    <property type="entry name" value="GH23975P"/>
    <property type="match status" value="1"/>
</dbReference>
<proteinExistence type="predicted"/>
<feature type="transmembrane region" description="Helical" evidence="26">
    <location>
        <begin position="386"/>
        <end position="406"/>
    </location>
</feature>
<feature type="transmembrane region" description="Helical" evidence="26">
    <location>
        <begin position="195"/>
        <end position="214"/>
    </location>
</feature>
<evidence type="ECO:0000256" key="4">
    <source>
        <dbReference type="ARBA" id="ARBA00004656"/>
    </source>
</evidence>
<dbReference type="GO" id="GO:0005765">
    <property type="term" value="C:lysosomal membrane"/>
    <property type="evidence" value="ECO:0007669"/>
    <property type="project" value="UniProtKB-SubCell"/>
</dbReference>
<keyword evidence="12" id="KW-0325">Glycoprotein</keyword>
<dbReference type="CDD" id="cd17318">
    <property type="entry name" value="MFS_SLC17"/>
    <property type="match status" value="1"/>
</dbReference>
<dbReference type="Proteomes" id="UP001367676">
    <property type="component" value="Unassembled WGS sequence"/>
</dbReference>
<comment type="catalytic activity">
    <reaction evidence="17">
        <text>N-acetylneuraminate(in) + H(+)(in) = N-acetylneuraminate(out) + H(+)(out)</text>
        <dbReference type="Rhea" id="RHEA:28987"/>
        <dbReference type="ChEBI" id="CHEBI:15378"/>
        <dbReference type="ChEBI" id="CHEBI:35418"/>
    </reaction>
    <physiologicalReaction direction="right-to-left" evidence="17">
        <dbReference type="Rhea" id="RHEA:28989"/>
    </physiologicalReaction>
</comment>
<keyword evidence="13" id="KW-0458">Lysosome</keyword>
<evidence type="ECO:0000256" key="26">
    <source>
        <dbReference type="SAM" id="Phobius"/>
    </source>
</evidence>
<evidence type="ECO:0000256" key="12">
    <source>
        <dbReference type="ARBA" id="ARBA00023180"/>
    </source>
</evidence>
<organism evidence="28 29">
    <name type="scientific">Parthenolecanium corni</name>
    <dbReference type="NCBI Taxonomy" id="536013"/>
    <lineage>
        <taxon>Eukaryota</taxon>
        <taxon>Metazoa</taxon>
        <taxon>Ecdysozoa</taxon>
        <taxon>Arthropoda</taxon>
        <taxon>Hexapoda</taxon>
        <taxon>Insecta</taxon>
        <taxon>Pterygota</taxon>
        <taxon>Neoptera</taxon>
        <taxon>Paraneoptera</taxon>
        <taxon>Hemiptera</taxon>
        <taxon>Sternorrhyncha</taxon>
        <taxon>Coccoidea</taxon>
        <taxon>Coccidae</taxon>
        <taxon>Parthenolecanium</taxon>
    </lineage>
</organism>
<gene>
    <name evidence="28" type="ORF">V9T40_008257</name>
</gene>
<evidence type="ECO:0000256" key="18">
    <source>
        <dbReference type="ARBA" id="ARBA00051403"/>
    </source>
</evidence>
<dbReference type="InterPro" id="IPR011701">
    <property type="entry name" value="MFS"/>
</dbReference>
<dbReference type="GO" id="GO:0016323">
    <property type="term" value="C:basolateral plasma membrane"/>
    <property type="evidence" value="ECO:0007669"/>
    <property type="project" value="UniProtKB-SubCell"/>
</dbReference>
<keyword evidence="29" id="KW-1185">Reference proteome</keyword>
<dbReference type="FunFam" id="1.20.1250.20:FF:000003">
    <property type="entry name" value="Solute carrier family 17 member 3"/>
    <property type="match status" value="1"/>
</dbReference>
<name>A0AAN9Y6E6_9HEMI</name>
<sequence>MPSTMYDEQGCYLASAIGHESERRFSASLPNRRVMSEPDSSWWRRMLLRRNVVTLLAFLGFLNTYMHRVNLSVAIVAMTSNRTLTAPNGTEYQTAAEFDWDMPQKGNMLSSFFYGYVTTQLAGGWLGSRFGGVRVLGASVFASSLLSLLAPTAAYVGYVSLLVTRVFTGVVQGVTFPCIHAVWSNWAPPQERTKLASIAYAGGFFGTVVAFPASGYLANAFGWPSAFYIPAVTALVWCVAWFVWVRDNPQDDRWITRHELELLERSLGSVRNEKIPHPWAEYFKSMPVWAIVCAHFCQNWGFYTMLTHLPSFVTDTLNFDIEKAAFLAALPFLVMSVGLFFVGSFVDMLREKHIFTTTQVRKIFNCGASVGQAIFMVAAARVHDSSLCIFSITATIGLGALAWAAFSVNPLDIAPKQASVIMGISNTFGTLAGIFSPTVAGYIVRDKTRAEWRIVMDIAAAIYASGAVFYGVFASGDLQPWAVKPNSDQNDATK</sequence>